<evidence type="ECO:0000259" key="7">
    <source>
        <dbReference type="Pfam" id="PF12698"/>
    </source>
</evidence>
<evidence type="ECO:0000256" key="1">
    <source>
        <dbReference type="ARBA" id="ARBA00004141"/>
    </source>
</evidence>
<accession>A0A6P6N3H3</accession>
<keyword evidence="2 5" id="KW-0812">Transmembrane</keyword>
<dbReference type="GO" id="GO:0016020">
    <property type="term" value="C:membrane"/>
    <property type="evidence" value="ECO:0007669"/>
    <property type="project" value="UniProtKB-SubCell"/>
</dbReference>
<evidence type="ECO:0000259" key="6">
    <source>
        <dbReference type="Pfam" id="PF00005"/>
    </source>
</evidence>
<dbReference type="InterPro" id="IPR003439">
    <property type="entry name" value="ABC_transporter-like_ATP-bd"/>
</dbReference>
<name>A0A6P6N3H3_CARAU</name>
<feature type="domain" description="ABC transporter" evidence="6">
    <location>
        <begin position="496"/>
        <end position="575"/>
    </location>
</feature>
<dbReference type="InterPro" id="IPR013525">
    <property type="entry name" value="ABC2_TM"/>
</dbReference>
<feature type="transmembrane region" description="Helical" evidence="5">
    <location>
        <begin position="395"/>
        <end position="416"/>
    </location>
</feature>
<dbReference type="InterPro" id="IPR027417">
    <property type="entry name" value="P-loop_NTPase"/>
</dbReference>
<organism evidence="8 9">
    <name type="scientific">Carassius auratus</name>
    <name type="common">Goldfish</name>
    <dbReference type="NCBI Taxonomy" id="7957"/>
    <lineage>
        <taxon>Eukaryota</taxon>
        <taxon>Metazoa</taxon>
        <taxon>Chordata</taxon>
        <taxon>Craniata</taxon>
        <taxon>Vertebrata</taxon>
        <taxon>Euteleostomi</taxon>
        <taxon>Actinopterygii</taxon>
        <taxon>Neopterygii</taxon>
        <taxon>Teleostei</taxon>
        <taxon>Ostariophysi</taxon>
        <taxon>Cypriniformes</taxon>
        <taxon>Cyprinidae</taxon>
        <taxon>Cyprininae</taxon>
        <taxon>Carassius</taxon>
    </lineage>
</organism>
<dbReference type="GO" id="GO:0140359">
    <property type="term" value="F:ABC-type transporter activity"/>
    <property type="evidence" value="ECO:0007669"/>
    <property type="project" value="InterPro"/>
</dbReference>
<dbReference type="GO" id="GO:0016887">
    <property type="term" value="F:ATP hydrolysis activity"/>
    <property type="evidence" value="ECO:0007669"/>
    <property type="project" value="InterPro"/>
</dbReference>
<dbReference type="KEGG" id="caua:113074395"/>
<dbReference type="Gene3D" id="3.40.50.300">
    <property type="entry name" value="P-loop containing nucleotide triphosphate hydrolases"/>
    <property type="match status" value="1"/>
</dbReference>
<feature type="transmembrane region" description="Helical" evidence="5">
    <location>
        <begin position="261"/>
        <end position="283"/>
    </location>
</feature>
<dbReference type="InterPro" id="IPR026082">
    <property type="entry name" value="ABCA"/>
</dbReference>
<sequence length="598" mass="67162">MQPKTRRYAGVWHQTRSLLYKNLLIKWRTKQQSLQELILPLLLLGFLILISTLNPHVSYGSISSKELENERNLSIKGLGYTPINNVTNHIMEEVARELLMNERLEMFSTEEQLENASLADPVGFVGVVFLDSMEYLLRFPVDQLPLPDFSESITRCYIDYVNCQATRYWYSGFIRLQSLIDAAIIQMKTKRPVWNELKVRAVMMGHPGTVEVQKSHYALISIYLVLVFTPFVYFLIVNVVAEKEQRLKDTMGMMGLYDSAFWLSWGLLYAALVTTMSILMAVIATCTPLFSNSNFFVIFLLIFLYGISSICFSFMLTPLFKKPKFASTVGFILTVVLACLSLFTVLMRDFPQSAVWLLCLLSPSAFSIGITQVVYLEAQGDGAVFSSLGNGPHALYVPMVMLLLDCILYLLLAIYLDQVLPGEFGTRRSVLYFLQPSYWSKRYVEVSSVYEGEVNGPPVNDESVEVVSPEFRGKEVIRICNIRKIYRAKDTKVEALRGLTLDIYEGQITALLGHSGAGKSTLMNILCGICPPTEGTATIYGSPVAEIAVRAEMKQLVGICPQLNIIFDLLTVEEHLRIFAAIKGILPSDVDGEVGTSQ</sequence>
<keyword evidence="3 5" id="KW-1133">Transmembrane helix</keyword>
<keyword evidence="8" id="KW-1185">Reference proteome</keyword>
<dbReference type="Pfam" id="PF00005">
    <property type="entry name" value="ABC_tran"/>
    <property type="match status" value="1"/>
</dbReference>
<evidence type="ECO:0000256" key="2">
    <source>
        <dbReference type="ARBA" id="ARBA00022692"/>
    </source>
</evidence>
<gene>
    <name evidence="9" type="primary">LOC113074395</name>
</gene>
<evidence type="ECO:0000313" key="9">
    <source>
        <dbReference type="RefSeq" id="XP_026103013.1"/>
    </source>
</evidence>
<feature type="transmembrane region" description="Helical" evidence="5">
    <location>
        <begin position="295"/>
        <end position="316"/>
    </location>
</feature>
<dbReference type="SUPFAM" id="SSF52540">
    <property type="entry name" value="P-loop containing nucleoside triphosphate hydrolases"/>
    <property type="match status" value="1"/>
</dbReference>
<dbReference type="GeneID" id="113074395"/>
<evidence type="ECO:0000256" key="3">
    <source>
        <dbReference type="ARBA" id="ARBA00022989"/>
    </source>
</evidence>
<evidence type="ECO:0000256" key="4">
    <source>
        <dbReference type="ARBA" id="ARBA00023136"/>
    </source>
</evidence>
<dbReference type="Proteomes" id="UP000515129">
    <property type="component" value="Unplaced"/>
</dbReference>
<feature type="domain" description="ABC-2 type transporter transmembrane" evidence="7">
    <location>
        <begin position="36"/>
        <end position="415"/>
    </location>
</feature>
<feature type="transmembrane region" description="Helical" evidence="5">
    <location>
        <begin position="328"/>
        <end position="347"/>
    </location>
</feature>
<feature type="transmembrane region" description="Helical" evidence="5">
    <location>
        <begin position="217"/>
        <end position="241"/>
    </location>
</feature>
<dbReference type="AlphaFoldDB" id="A0A6P6N3H3"/>
<dbReference type="GO" id="GO:0005524">
    <property type="term" value="F:ATP binding"/>
    <property type="evidence" value="ECO:0007669"/>
    <property type="project" value="InterPro"/>
</dbReference>
<evidence type="ECO:0000256" key="5">
    <source>
        <dbReference type="SAM" id="Phobius"/>
    </source>
</evidence>
<dbReference type="RefSeq" id="XP_026103013.1">
    <property type="nucleotide sequence ID" value="XM_026247228.1"/>
</dbReference>
<dbReference type="PANTHER" id="PTHR19229">
    <property type="entry name" value="ATP-BINDING CASSETTE TRANSPORTER SUBFAMILY A ABCA"/>
    <property type="match status" value="1"/>
</dbReference>
<reference evidence="9" key="1">
    <citation type="submission" date="2025-08" db="UniProtKB">
        <authorList>
            <consortium name="RefSeq"/>
        </authorList>
    </citation>
    <scope>IDENTIFICATION</scope>
    <source>
        <strain evidence="9">Wakin</strain>
        <tissue evidence="9">Muscle</tissue>
    </source>
</reference>
<dbReference type="OrthoDB" id="8061355at2759"/>
<protein>
    <submittedName>
        <fullName evidence="9">ATP-binding cassette sub-family A member 5-like</fullName>
    </submittedName>
</protein>
<dbReference type="PANTHER" id="PTHR19229:SF209">
    <property type="entry name" value="ATP-BINDING CASSETTE SUB-FAMILY A MEMBER 5 ISOFORM X1"/>
    <property type="match status" value="1"/>
</dbReference>
<dbReference type="GO" id="GO:0005319">
    <property type="term" value="F:lipid transporter activity"/>
    <property type="evidence" value="ECO:0007669"/>
    <property type="project" value="TreeGrafter"/>
</dbReference>
<proteinExistence type="predicted"/>
<dbReference type="Pfam" id="PF12698">
    <property type="entry name" value="ABC2_membrane_3"/>
    <property type="match status" value="1"/>
</dbReference>
<feature type="transmembrane region" description="Helical" evidence="5">
    <location>
        <begin position="354"/>
        <end position="375"/>
    </location>
</feature>
<evidence type="ECO:0000313" key="8">
    <source>
        <dbReference type="Proteomes" id="UP000515129"/>
    </source>
</evidence>
<keyword evidence="4 5" id="KW-0472">Membrane</keyword>
<comment type="subcellular location">
    <subcellularLocation>
        <location evidence="1">Membrane</location>
        <topology evidence="1">Multi-pass membrane protein</topology>
    </subcellularLocation>
</comment>